<dbReference type="Proteomes" id="UP000823388">
    <property type="component" value="Chromosome 6K"/>
</dbReference>
<dbReference type="EMBL" id="CM029047">
    <property type="protein sequence ID" value="KAG2581101.1"/>
    <property type="molecule type" value="Genomic_DNA"/>
</dbReference>
<keyword evidence="2" id="KW-1185">Reference proteome</keyword>
<reference evidence="1" key="1">
    <citation type="submission" date="2020-05" db="EMBL/GenBank/DDBJ databases">
        <title>WGS assembly of Panicum virgatum.</title>
        <authorList>
            <person name="Lovell J.T."/>
            <person name="Jenkins J."/>
            <person name="Shu S."/>
            <person name="Juenger T.E."/>
            <person name="Schmutz J."/>
        </authorList>
    </citation>
    <scope>NUCLEOTIDE SEQUENCE</scope>
    <source>
        <strain evidence="1">AP13</strain>
    </source>
</reference>
<proteinExistence type="predicted"/>
<comment type="caution">
    <text evidence="1">The sequence shown here is derived from an EMBL/GenBank/DDBJ whole genome shotgun (WGS) entry which is preliminary data.</text>
</comment>
<protein>
    <submittedName>
        <fullName evidence="1">Uncharacterized protein</fullName>
    </submittedName>
</protein>
<name>A0A8T0R624_PANVG</name>
<evidence type="ECO:0000313" key="1">
    <source>
        <dbReference type="EMBL" id="KAG2581101.1"/>
    </source>
</evidence>
<evidence type="ECO:0000313" key="2">
    <source>
        <dbReference type="Proteomes" id="UP000823388"/>
    </source>
</evidence>
<organism evidence="1 2">
    <name type="scientific">Panicum virgatum</name>
    <name type="common">Blackwell switchgrass</name>
    <dbReference type="NCBI Taxonomy" id="38727"/>
    <lineage>
        <taxon>Eukaryota</taxon>
        <taxon>Viridiplantae</taxon>
        <taxon>Streptophyta</taxon>
        <taxon>Embryophyta</taxon>
        <taxon>Tracheophyta</taxon>
        <taxon>Spermatophyta</taxon>
        <taxon>Magnoliopsida</taxon>
        <taxon>Liliopsida</taxon>
        <taxon>Poales</taxon>
        <taxon>Poaceae</taxon>
        <taxon>PACMAD clade</taxon>
        <taxon>Panicoideae</taxon>
        <taxon>Panicodae</taxon>
        <taxon>Paniceae</taxon>
        <taxon>Panicinae</taxon>
        <taxon>Panicum</taxon>
        <taxon>Panicum sect. Hiantes</taxon>
    </lineage>
</organism>
<dbReference type="AlphaFoldDB" id="A0A8T0R624"/>
<sequence>MGPTPAGLGVVIRLSQHKNHRGVLVKAHVNDPADRLDASALAMQLAVVICERLDLEEVTFLDNQSLVTTLQAHGNSGRRWVVKIPRSANKKAHKLAKQARQSLAGKACEFTRNNKSHAGSCPVLQALHSGQWEEGFSLVSVLCF</sequence>
<gene>
    <name evidence="1" type="ORF">PVAP13_6KG013201</name>
</gene>
<accession>A0A8T0R624</accession>